<dbReference type="FunFam" id="3.40.190.290:FF:000001">
    <property type="entry name" value="Transcriptional regulator, LysR family"/>
    <property type="match status" value="1"/>
</dbReference>
<dbReference type="PANTHER" id="PTHR30537">
    <property type="entry name" value="HTH-TYPE TRANSCRIPTIONAL REGULATOR"/>
    <property type="match status" value="1"/>
</dbReference>
<comment type="similarity">
    <text evidence="2">Belongs to the LysR transcriptional regulatory family.</text>
</comment>
<dbReference type="FunFam" id="1.10.10.10:FF:000001">
    <property type="entry name" value="LysR family transcriptional regulator"/>
    <property type="match status" value="1"/>
</dbReference>
<dbReference type="GO" id="GO:0003700">
    <property type="term" value="F:DNA-binding transcription factor activity"/>
    <property type="evidence" value="ECO:0007669"/>
    <property type="project" value="InterPro"/>
</dbReference>
<reference evidence="7 8" key="1">
    <citation type="submission" date="2019-03" db="EMBL/GenBank/DDBJ databases">
        <title>Bradyrhizobium strains diversity isolated from Chamaecrista fasciculata.</title>
        <authorList>
            <person name="Urquiaga M.C.O."/>
            <person name="Hungria M."/>
            <person name="Delamuta J.R.M."/>
        </authorList>
    </citation>
    <scope>NUCLEOTIDE SEQUENCE [LARGE SCALE GENOMIC DNA]</scope>
    <source>
        <strain evidence="7 8">CNPSo 3424</strain>
    </source>
</reference>
<dbReference type="RefSeq" id="WP_135169836.1">
    <property type="nucleotide sequence ID" value="NZ_SPQU01000007.1"/>
</dbReference>
<comment type="function">
    <text evidence="1">NodD regulates the expression of the nodABCFE genes which encode other nodulation proteins. NodD is also a negative regulator of its own expression. Binds flavonoids as inducers.</text>
</comment>
<name>A0A4Y9L404_9BRAD</name>
<dbReference type="Gene3D" id="3.40.190.290">
    <property type="match status" value="1"/>
</dbReference>
<dbReference type="GO" id="GO:0043565">
    <property type="term" value="F:sequence-specific DNA binding"/>
    <property type="evidence" value="ECO:0007669"/>
    <property type="project" value="TreeGrafter"/>
</dbReference>
<evidence type="ECO:0000256" key="1">
    <source>
        <dbReference type="ARBA" id="ARBA00003502"/>
    </source>
</evidence>
<dbReference type="GO" id="GO:0006351">
    <property type="term" value="P:DNA-templated transcription"/>
    <property type="evidence" value="ECO:0007669"/>
    <property type="project" value="TreeGrafter"/>
</dbReference>
<dbReference type="AlphaFoldDB" id="A0A4Y9L404"/>
<organism evidence="7 8">
    <name type="scientific">Bradyrhizobium frederickii</name>
    <dbReference type="NCBI Taxonomy" id="2560054"/>
    <lineage>
        <taxon>Bacteria</taxon>
        <taxon>Pseudomonadati</taxon>
        <taxon>Pseudomonadota</taxon>
        <taxon>Alphaproteobacteria</taxon>
        <taxon>Hyphomicrobiales</taxon>
        <taxon>Nitrobacteraceae</taxon>
        <taxon>Bradyrhizobium</taxon>
    </lineage>
</organism>
<sequence length="312" mass="34179">MSSPDEMRAFVQVVERQSFGSASTVLGLTPSAVSKLVTRLEDRLGVRLLHRTTRRLALTPEGDIYFARARQILADIEEAEAQVAKLRAAPRGHLRINTSIGFGIHQLAPAMPDFLTRYPEIDVELALTDRVVDLVSEHADMTIRAGPVAETALTARKLADVTRLLCASPAYLTRYGVPRTPADLARHSCIVMAFQTPYRWAFRNHGKIEEIEIKPRVVTDNAEAALRLALNGAGIVRLSDMVVGESIRGGLLVPLLTEAHHVEAVPLSALYLAGRHRLPKVRVFLDFLVERFSSATLQVAVAPGRSNASSVV</sequence>
<dbReference type="InterPro" id="IPR036390">
    <property type="entry name" value="WH_DNA-bd_sf"/>
</dbReference>
<dbReference type="InterPro" id="IPR036388">
    <property type="entry name" value="WH-like_DNA-bd_sf"/>
</dbReference>
<dbReference type="CDD" id="cd08422">
    <property type="entry name" value="PBP2_CrgA_like"/>
    <property type="match status" value="1"/>
</dbReference>
<dbReference type="OrthoDB" id="9786526at2"/>
<dbReference type="PANTHER" id="PTHR30537:SF5">
    <property type="entry name" value="HTH-TYPE TRANSCRIPTIONAL ACTIVATOR TTDR-RELATED"/>
    <property type="match status" value="1"/>
</dbReference>
<evidence type="ECO:0000313" key="7">
    <source>
        <dbReference type="EMBL" id="TFV38311.1"/>
    </source>
</evidence>
<dbReference type="EMBL" id="SPQU01000007">
    <property type="protein sequence ID" value="TFV38311.1"/>
    <property type="molecule type" value="Genomic_DNA"/>
</dbReference>
<accession>A0A4Y9L404</accession>
<keyword evidence="3" id="KW-0805">Transcription regulation</keyword>
<dbReference type="InterPro" id="IPR005119">
    <property type="entry name" value="LysR_subst-bd"/>
</dbReference>
<protein>
    <submittedName>
        <fullName evidence="7">LysR family transcriptional regulator</fullName>
    </submittedName>
</protein>
<comment type="caution">
    <text evidence="7">The sequence shown here is derived from an EMBL/GenBank/DDBJ whole genome shotgun (WGS) entry which is preliminary data.</text>
</comment>
<dbReference type="PROSITE" id="PS50931">
    <property type="entry name" value="HTH_LYSR"/>
    <property type="match status" value="1"/>
</dbReference>
<evidence type="ECO:0000256" key="3">
    <source>
        <dbReference type="ARBA" id="ARBA00023015"/>
    </source>
</evidence>
<keyword evidence="5" id="KW-0804">Transcription</keyword>
<dbReference type="SUPFAM" id="SSF46785">
    <property type="entry name" value="Winged helix' DNA-binding domain"/>
    <property type="match status" value="1"/>
</dbReference>
<evidence type="ECO:0000259" key="6">
    <source>
        <dbReference type="PROSITE" id="PS50931"/>
    </source>
</evidence>
<keyword evidence="4" id="KW-0238">DNA-binding</keyword>
<dbReference type="Pfam" id="PF03466">
    <property type="entry name" value="LysR_substrate"/>
    <property type="match status" value="1"/>
</dbReference>
<dbReference type="Gene3D" id="1.10.10.10">
    <property type="entry name" value="Winged helix-like DNA-binding domain superfamily/Winged helix DNA-binding domain"/>
    <property type="match status" value="1"/>
</dbReference>
<proteinExistence type="inferred from homology"/>
<keyword evidence="8" id="KW-1185">Reference proteome</keyword>
<evidence type="ECO:0000256" key="4">
    <source>
        <dbReference type="ARBA" id="ARBA00023125"/>
    </source>
</evidence>
<dbReference type="SUPFAM" id="SSF53850">
    <property type="entry name" value="Periplasmic binding protein-like II"/>
    <property type="match status" value="1"/>
</dbReference>
<dbReference type="Proteomes" id="UP000298225">
    <property type="component" value="Unassembled WGS sequence"/>
</dbReference>
<evidence type="ECO:0000313" key="8">
    <source>
        <dbReference type="Proteomes" id="UP000298225"/>
    </source>
</evidence>
<feature type="domain" description="HTH lysR-type" evidence="6">
    <location>
        <begin position="1"/>
        <end position="59"/>
    </location>
</feature>
<dbReference type="InterPro" id="IPR000847">
    <property type="entry name" value="LysR_HTH_N"/>
</dbReference>
<dbReference type="InterPro" id="IPR058163">
    <property type="entry name" value="LysR-type_TF_proteobact-type"/>
</dbReference>
<evidence type="ECO:0000256" key="5">
    <source>
        <dbReference type="ARBA" id="ARBA00023163"/>
    </source>
</evidence>
<dbReference type="Pfam" id="PF00126">
    <property type="entry name" value="HTH_1"/>
    <property type="match status" value="1"/>
</dbReference>
<gene>
    <name evidence="7" type="ORF">E4K66_18225</name>
</gene>
<evidence type="ECO:0000256" key="2">
    <source>
        <dbReference type="ARBA" id="ARBA00009437"/>
    </source>
</evidence>